<reference evidence="4" key="1">
    <citation type="submission" date="2021-01" db="EMBL/GenBank/DDBJ databases">
        <authorList>
            <person name="Corre E."/>
            <person name="Pelletier E."/>
            <person name="Niang G."/>
            <person name="Scheremetjew M."/>
            <person name="Finn R."/>
            <person name="Kale V."/>
            <person name="Holt S."/>
            <person name="Cochrane G."/>
            <person name="Meng A."/>
            <person name="Brown T."/>
            <person name="Cohen L."/>
        </authorList>
    </citation>
    <scope>NUCLEOTIDE SEQUENCE</scope>
    <source>
        <strain evidence="4">SAG 63-3</strain>
    </source>
</reference>
<sequence>MSKALVTCRAVGLGAVGAATVLALICRRKSIANTVNSFTKKYRTKATVRSTPYSPMPPPKKLKIALCQISVTEDKKKNIETALANIKEAAASGASLVVLPEMWNCPYSNDSFPSYAEDIDGGTSESIAMLSSAARDANIVLVGGSIPERSEGRLYNTSCVFGRDGHLLAKHRKIHLFDIDIPGKITFKESLTLSPGESLTVVDTDIGRLGVGICYDMRFPEMSQLYAAKGCQILVFPGAFNLTTGPAHWELLLRARAIDNQVFVAACSPARSSNANQYQAWGHSTVVDPWATVRATCDHTPQIVYADLDLAEIEERRTGLPYRQQKRLDLYALVDLKTLE</sequence>
<dbReference type="InterPro" id="IPR001110">
    <property type="entry name" value="UPF0012_CS"/>
</dbReference>
<dbReference type="Gene3D" id="3.60.110.10">
    <property type="entry name" value="Carbon-nitrogen hydrolase"/>
    <property type="match status" value="1"/>
</dbReference>
<organism evidence="4">
    <name type="scientific">Polytomella parva</name>
    <dbReference type="NCBI Taxonomy" id="51329"/>
    <lineage>
        <taxon>Eukaryota</taxon>
        <taxon>Viridiplantae</taxon>
        <taxon>Chlorophyta</taxon>
        <taxon>core chlorophytes</taxon>
        <taxon>Chlorophyceae</taxon>
        <taxon>CS clade</taxon>
        <taxon>Chlamydomonadales</taxon>
        <taxon>Chlamydomonadaceae</taxon>
        <taxon>Polytomella</taxon>
    </lineage>
</organism>
<evidence type="ECO:0000256" key="2">
    <source>
        <dbReference type="ARBA" id="ARBA00022801"/>
    </source>
</evidence>
<dbReference type="GO" id="GO:0006107">
    <property type="term" value="P:oxaloacetate metabolic process"/>
    <property type="evidence" value="ECO:0007669"/>
    <property type="project" value="TreeGrafter"/>
</dbReference>
<name>A0A7S0UMJ4_9CHLO</name>
<dbReference type="PANTHER" id="PTHR23088">
    <property type="entry name" value="NITRILASE-RELATED"/>
    <property type="match status" value="1"/>
</dbReference>
<dbReference type="InterPro" id="IPR003010">
    <property type="entry name" value="C-N_Hydrolase"/>
</dbReference>
<dbReference type="GO" id="GO:0006528">
    <property type="term" value="P:asparagine metabolic process"/>
    <property type="evidence" value="ECO:0007669"/>
    <property type="project" value="TreeGrafter"/>
</dbReference>
<keyword evidence="2" id="KW-0378">Hydrolase</keyword>
<dbReference type="FunFam" id="3.60.110.10:FF:000002">
    <property type="entry name" value="Nitrilase family member 2"/>
    <property type="match status" value="1"/>
</dbReference>
<evidence type="ECO:0000259" key="3">
    <source>
        <dbReference type="PROSITE" id="PS50263"/>
    </source>
</evidence>
<dbReference type="GO" id="GO:0050152">
    <property type="term" value="F:omega-amidase activity"/>
    <property type="evidence" value="ECO:0007669"/>
    <property type="project" value="TreeGrafter"/>
</dbReference>
<dbReference type="EMBL" id="HBFM01001272">
    <property type="protein sequence ID" value="CAD8764299.1"/>
    <property type="molecule type" value="Transcribed_RNA"/>
</dbReference>
<dbReference type="GO" id="GO:0005739">
    <property type="term" value="C:mitochondrion"/>
    <property type="evidence" value="ECO:0007669"/>
    <property type="project" value="TreeGrafter"/>
</dbReference>
<dbReference type="Pfam" id="PF00795">
    <property type="entry name" value="CN_hydrolase"/>
    <property type="match status" value="1"/>
</dbReference>
<dbReference type="InterPro" id="IPR036526">
    <property type="entry name" value="C-N_Hydrolase_sf"/>
</dbReference>
<dbReference type="SUPFAM" id="SSF56317">
    <property type="entry name" value="Carbon-nitrogen hydrolase"/>
    <property type="match status" value="1"/>
</dbReference>
<proteinExistence type="inferred from homology"/>
<dbReference type="AlphaFoldDB" id="A0A7S0UMJ4"/>
<dbReference type="CDD" id="cd07572">
    <property type="entry name" value="nit"/>
    <property type="match status" value="1"/>
</dbReference>
<accession>A0A7S0UMJ4</accession>
<comment type="similarity">
    <text evidence="1">Belongs to the carbon-nitrogen hydrolase superfamily. NIT1/NIT2 family.</text>
</comment>
<feature type="domain" description="CN hydrolase" evidence="3">
    <location>
        <begin position="62"/>
        <end position="310"/>
    </location>
</feature>
<gene>
    <name evidence="4" type="ORF">PPAR00522_LOCUS683</name>
</gene>
<evidence type="ECO:0000313" key="4">
    <source>
        <dbReference type="EMBL" id="CAD8764299.1"/>
    </source>
</evidence>
<dbReference type="InterPro" id="IPR045254">
    <property type="entry name" value="Nit1/2_C-N_Hydrolase"/>
</dbReference>
<dbReference type="GO" id="GO:0006541">
    <property type="term" value="P:glutamine metabolic process"/>
    <property type="evidence" value="ECO:0007669"/>
    <property type="project" value="TreeGrafter"/>
</dbReference>
<dbReference type="PROSITE" id="PS50263">
    <property type="entry name" value="CN_HYDROLASE"/>
    <property type="match status" value="1"/>
</dbReference>
<dbReference type="PANTHER" id="PTHR23088:SF30">
    <property type="entry name" value="OMEGA-AMIDASE NIT2"/>
    <property type="match status" value="1"/>
</dbReference>
<evidence type="ECO:0000256" key="1">
    <source>
        <dbReference type="ARBA" id="ARBA00010613"/>
    </source>
</evidence>
<protein>
    <recommendedName>
        <fullName evidence="3">CN hydrolase domain-containing protein</fullName>
    </recommendedName>
</protein>
<dbReference type="PROSITE" id="PS01227">
    <property type="entry name" value="UPF0012"/>
    <property type="match status" value="1"/>
</dbReference>